<keyword evidence="4" id="KW-1185">Reference proteome</keyword>
<dbReference type="AlphaFoldDB" id="A0A240EH34"/>
<evidence type="ECO:0000256" key="1">
    <source>
        <dbReference type="SAM" id="MobiDB-lite"/>
    </source>
</evidence>
<keyword evidence="2" id="KW-0812">Transmembrane</keyword>
<feature type="compositionally biased region" description="Polar residues" evidence="1">
    <location>
        <begin position="201"/>
        <end position="269"/>
    </location>
</feature>
<dbReference type="OrthoDB" id="9920221at2"/>
<organism evidence="3 4">
    <name type="scientific">Vibrio thalassae</name>
    <dbReference type="NCBI Taxonomy" id="1243014"/>
    <lineage>
        <taxon>Bacteria</taxon>
        <taxon>Pseudomonadati</taxon>
        <taxon>Pseudomonadota</taxon>
        <taxon>Gammaproteobacteria</taxon>
        <taxon>Vibrionales</taxon>
        <taxon>Vibrionaceae</taxon>
        <taxon>Vibrio</taxon>
    </lineage>
</organism>
<reference evidence="4" key="1">
    <citation type="submission" date="2016-06" db="EMBL/GenBank/DDBJ databases">
        <authorList>
            <person name="Rodrigo-Torres L."/>
            <person name="Arahal R.D."/>
            <person name="Lucena T."/>
        </authorList>
    </citation>
    <scope>NUCLEOTIDE SEQUENCE [LARGE SCALE GENOMIC DNA]</scope>
    <source>
        <strain evidence="4">CECT8203</strain>
    </source>
</reference>
<feature type="transmembrane region" description="Helical" evidence="2">
    <location>
        <begin position="38"/>
        <end position="60"/>
    </location>
</feature>
<protein>
    <submittedName>
        <fullName evidence="3">Uncharacterized protein</fullName>
    </submittedName>
</protein>
<dbReference type="RefSeq" id="WP_096992551.1">
    <property type="nucleotide sequence ID" value="NZ_JBHSII010000006.1"/>
</dbReference>
<sequence>MASLVMWIIAMGLILSIPKITAKVLHGLAESLMFTSKGIFKGIAMMCSGIVWILTSPIRFTVFIAKCVKRWIVIVSKEYETTRGASQKKKAFKTAMQNKNQRSSKVKIQADAFDAHFYEANALLKTLKVNHQNLMEVTAKTLMIRQQDAEMAIPTCVRKGIFQVDQHGQVHRDDNGNPIKVTISTMFEGAMQKAQQAKAQTESMQAKAQTESTQAKAQTESTQAKAQTESTQAKAQTESTQAKAQTESTQAKAQTESMQAKTQTESTQAKAHPEHSAASSDARKLFAEAKAKAKARTESTQAKAQSSASNGAELPPSEAYDAYTEQSETATEPKPLTKVGNINYQAMI</sequence>
<gene>
    <name evidence="3" type="ORF">VTH8203_00861</name>
</gene>
<accession>A0A240EH34</accession>
<name>A0A240EH34_9VIBR</name>
<dbReference type="EMBL" id="OANU01000006">
    <property type="protein sequence ID" value="SNX47260.1"/>
    <property type="molecule type" value="Genomic_DNA"/>
</dbReference>
<feature type="region of interest" description="Disordered" evidence="1">
    <location>
        <begin position="193"/>
        <end position="335"/>
    </location>
</feature>
<evidence type="ECO:0000313" key="3">
    <source>
        <dbReference type="EMBL" id="SNX47260.1"/>
    </source>
</evidence>
<keyword evidence="2" id="KW-1133">Transmembrane helix</keyword>
<feature type="compositionally biased region" description="Basic and acidic residues" evidence="1">
    <location>
        <begin position="271"/>
        <end position="297"/>
    </location>
</feature>
<dbReference type="Proteomes" id="UP000219336">
    <property type="component" value="Unassembled WGS sequence"/>
</dbReference>
<feature type="compositionally biased region" description="Polar residues" evidence="1">
    <location>
        <begin position="298"/>
        <end position="310"/>
    </location>
</feature>
<evidence type="ECO:0000256" key="2">
    <source>
        <dbReference type="SAM" id="Phobius"/>
    </source>
</evidence>
<proteinExistence type="predicted"/>
<keyword evidence="2" id="KW-0472">Membrane</keyword>
<evidence type="ECO:0000313" key="4">
    <source>
        <dbReference type="Proteomes" id="UP000219336"/>
    </source>
</evidence>